<evidence type="ECO:0000256" key="1">
    <source>
        <dbReference type="SAM" id="Phobius"/>
    </source>
</evidence>
<evidence type="ECO:0000313" key="2">
    <source>
        <dbReference type="EMBL" id="TXL80465.1"/>
    </source>
</evidence>
<evidence type="ECO:0000313" key="3">
    <source>
        <dbReference type="Proteomes" id="UP000321638"/>
    </source>
</evidence>
<comment type="caution">
    <text evidence="2">The sequence shown here is derived from an EMBL/GenBank/DDBJ whole genome shotgun (WGS) entry which is preliminary data.</text>
</comment>
<keyword evidence="1" id="KW-0472">Membrane</keyword>
<reference evidence="2 3" key="1">
    <citation type="submission" date="2019-06" db="EMBL/GenBank/DDBJ databases">
        <title>New taxonomy in bacterial strain CC-CFT640, isolated from vineyard.</title>
        <authorList>
            <person name="Lin S.-Y."/>
            <person name="Tsai C.-F."/>
            <person name="Young C.-C."/>
        </authorList>
    </citation>
    <scope>NUCLEOTIDE SEQUENCE [LARGE SCALE GENOMIC DNA]</scope>
    <source>
        <strain evidence="2 3">CC-CFT640</strain>
    </source>
</reference>
<dbReference type="OrthoDB" id="9853886at2"/>
<name>A0A5C8PTA1_9HYPH</name>
<accession>A0A5C8PTA1</accession>
<dbReference type="AlphaFoldDB" id="A0A5C8PTA1"/>
<proteinExistence type="predicted"/>
<organism evidence="2 3">
    <name type="scientific">Vineibacter terrae</name>
    <dbReference type="NCBI Taxonomy" id="2586908"/>
    <lineage>
        <taxon>Bacteria</taxon>
        <taxon>Pseudomonadati</taxon>
        <taxon>Pseudomonadota</taxon>
        <taxon>Alphaproteobacteria</taxon>
        <taxon>Hyphomicrobiales</taxon>
        <taxon>Vineibacter</taxon>
    </lineage>
</organism>
<dbReference type="RefSeq" id="WP_147845880.1">
    <property type="nucleotide sequence ID" value="NZ_VDUZ01000004.1"/>
</dbReference>
<sequence>MLELLPLLLCIAGLVFVSWLNHVRNRDAGDGWRYVYWQPWRIWGMSIVGGLFAAVLIGALLLHHLS</sequence>
<keyword evidence="3" id="KW-1185">Reference proteome</keyword>
<dbReference type="EMBL" id="VDUZ01000004">
    <property type="protein sequence ID" value="TXL80465.1"/>
    <property type="molecule type" value="Genomic_DNA"/>
</dbReference>
<gene>
    <name evidence="2" type="ORF">FHP25_05415</name>
</gene>
<keyword evidence="1" id="KW-1133">Transmembrane helix</keyword>
<feature type="transmembrane region" description="Helical" evidence="1">
    <location>
        <begin position="40"/>
        <end position="62"/>
    </location>
</feature>
<protein>
    <submittedName>
        <fullName evidence="2">Uncharacterized protein</fullName>
    </submittedName>
</protein>
<dbReference type="Proteomes" id="UP000321638">
    <property type="component" value="Unassembled WGS sequence"/>
</dbReference>
<keyword evidence="1" id="KW-0812">Transmembrane</keyword>